<keyword evidence="1" id="KW-0812">Transmembrane</keyword>
<feature type="transmembrane region" description="Helical" evidence="1">
    <location>
        <begin position="26"/>
        <end position="43"/>
    </location>
</feature>
<sequence length="80" mass="8117">MEPGLSDVPDALAAYAVGVGRALGRGAFYTAVFLVVFFGIGFAPVGMGVVLVLLAVVLPAVGAAVALELPRVLRERFGGT</sequence>
<keyword evidence="3" id="KW-1185">Reference proteome</keyword>
<keyword evidence="1" id="KW-1133">Transmembrane helix</keyword>
<dbReference type="EMBL" id="FOYS01000004">
    <property type="protein sequence ID" value="SFR59003.1"/>
    <property type="molecule type" value="Genomic_DNA"/>
</dbReference>
<evidence type="ECO:0000313" key="2">
    <source>
        <dbReference type="EMBL" id="SFR59003.1"/>
    </source>
</evidence>
<dbReference type="STRING" id="555875.SAMN04488124_2559"/>
<gene>
    <name evidence="2" type="ORF">SAMN04488124_2559</name>
</gene>
<dbReference type="Proteomes" id="UP000243250">
    <property type="component" value="Unassembled WGS sequence"/>
</dbReference>
<name>A0A1I6HX26_9EURY</name>
<reference evidence="3" key="1">
    <citation type="submission" date="2016-10" db="EMBL/GenBank/DDBJ databases">
        <authorList>
            <person name="Varghese N."/>
            <person name="Submissions S."/>
        </authorList>
    </citation>
    <scope>NUCLEOTIDE SEQUENCE [LARGE SCALE GENOMIC DNA]</scope>
    <source>
        <strain evidence="3">CGMCC 1.8711</strain>
    </source>
</reference>
<keyword evidence="1" id="KW-0472">Membrane</keyword>
<protein>
    <submittedName>
        <fullName evidence="2">Uncharacterized protein</fullName>
    </submittedName>
</protein>
<organism evidence="2 3">
    <name type="scientific">Halogeometricum limi</name>
    <dbReference type="NCBI Taxonomy" id="555875"/>
    <lineage>
        <taxon>Archaea</taxon>
        <taxon>Methanobacteriati</taxon>
        <taxon>Methanobacteriota</taxon>
        <taxon>Stenosarchaea group</taxon>
        <taxon>Halobacteria</taxon>
        <taxon>Halobacteriales</taxon>
        <taxon>Haloferacaceae</taxon>
        <taxon>Halogeometricum</taxon>
    </lineage>
</organism>
<feature type="transmembrane region" description="Helical" evidence="1">
    <location>
        <begin position="49"/>
        <end position="67"/>
    </location>
</feature>
<dbReference type="AlphaFoldDB" id="A0A1I6HX26"/>
<evidence type="ECO:0000256" key="1">
    <source>
        <dbReference type="SAM" id="Phobius"/>
    </source>
</evidence>
<accession>A0A1I6HX26</accession>
<evidence type="ECO:0000313" key="3">
    <source>
        <dbReference type="Proteomes" id="UP000243250"/>
    </source>
</evidence>
<proteinExistence type="predicted"/>
<dbReference type="RefSeq" id="WP_089882149.1">
    <property type="nucleotide sequence ID" value="NZ_FOYS01000004.1"/>
</dbReference>